<keyword evidence="2" id="KW-1185">Reference proteome</keyword>
<organism evidence="1 2">
    <name type="scientific">Synchytrium endobioticum</name>
    <dbReference type="NCBI Taxonomy" id="286115"/>
    <lineage>
        <taxon>Eukaryota</taxon>
        <taxon>Fungi</taxon>
        <taxon>Fungi incertae sedis</taxon>
        <taxon>Chytridiomycota</taxon>
        <taxon>Chytridiomycota incertae sedis</taxon>
        <taxon>Chytridiomycetes</taxon>
        <taxon>Synchytriales</taxon>
        <taxon>Synchytriaceae</taxon>
        <taxon>Synchytrium</taxon>
    </lineage>
</organism>
<protein>
    <submittedName>
        <fullName evidence="1">Uncharacterized protein</fullName>
    </submittedName>
</protein>
<reference evidence="1 2" key="1">
    <citation type="journal article" date="2019" name="Sci. Rep.">
        <title>Comparative genomics of chytrid fungi reveal insights into the obligate biotrophic and pathogenic lifestyle of Synchytrium endobioticum.</title>
        <authorList>
            <person name="van de Vossenberg B.T.L.H."/>
            <person name="Warris S."/>
            <person name="Nguyen H.D.T."/>
            <person name="van Gent-Pelzer M.P.E."/>
            <person name="Joly D.L."/>
            <person name="van de Geest H.C."/>
            <person name="Bonants P.J.M."/>
            <person name="Smith D.S."/>
            <person name="Levesque C.A."/>
            <person name="van der Lee T.A.J."/>
        </authorList>
    </citation>
    <scope>NUCLEOTIDE SEQUENCE [LARGE SCALE GENOMIC DNA]</scope>
    <source>
        <strain evidence="1 2">MB42</strain>
    </source>
</reference>
<gene>
    <name evidence="1" type="ORF">SeMB42_g01240</name>
</gene>
<evidence type="ECO:0000313" key="2">
    <source>
        <dbReference type="Proteomes" id="UP000317494"/>
    </source>
</evidence>
<sequence length="693" mass="77734">MNTPSNLHIHPYIPTSATSTYLTRHIAWRHSIISCISGQNGTTVGIRAGQISDWSSTTEQGNFLARITWDNIGDLDVVSQEAVLNVATVTDDEAGLQMPYALVGDVATSRKRRIRLYQLMASPLGTLWFWELASFSDPSSTAASVNVDCVVERVGDSDIAATCLADGPTVVLLTTTSNLIIYSLNQRSNNVIVPQVITPFPNSFRHFGIQNAPDGLIHIHAQPKDAHLRPEERHVVNTIQYSKFVYPDYSRHDFEPTGVVSDVYADSCTSLQQSSKSTFIALETGVIRCRNDNKISFNVDMRGDIISMMPTQMDASDQNVLLVHLERPDSQIKWCLIYQGIIKRTFEDQHDVVTGDFKQVGYNQVVVLPRSEPENGMMYKTQVQLLDLVVERQDISTLFPVENQHLADCGIEALQSVAELLTARMQRELRTLTETSFQIEYKQRTIQASLAYAQHLTTSLTSTTPSFSKQFKLEDGLVPLLDSLPAKSAKAEMEVDTEEQYLRIQDCEFLGVSGGRIPRITCTVESITQIVLTDVTLFCTINSPHPILMNHTTCTLQPHDTTTLAIDVAIPIAWEGTLCIALAWRTLDHKKAGCQVVEYREVGSQLFSKWHESLLKSKVRLRLELDHPQQSQLQVLGKRDLTGRRIHHNREGWHSVILLLRESLHLEPVERGKDSNNNSVYASYDGSMMIPLY</sequence>
<comment type="caution">
    <text evidence="1">The sequence shown here is derived from an EMBL/GenBank/DDBJ whole genome shotgun (WGS) entry which is preliminary data.</text>
</comment>
<dbReference type="AlphaFoldDB" id="A0A507DMD1"/>
<evidence type="ECO:0000313" key="1">
    <source>
        <dbReference type="EMBL" id="TPX52676.1"/>
    </source>
</evidence>
<name>A0A507DMD1_9FUNG</name>
<accession>A0A507DMD1</accession>
<dbReference type="EMBL" id="QEAN01000030">
    <property type="protein sequence ID" value="TPX52676.1"/>
    <property type="molecule type" value="Genomic_DNA"/>
</dbReference>
<dbReference type="Proteomes" id="UP000317494">
    <property type="component" value="Unassembled WGS sequence"/>
</dbReference>
<proteinExistence type="predicted"/>
<dbReference type="VEuPathDB" id="FungiDB:SeMB42_g01240"/>